<dbReference type="EMBL" id="JBHSQB010000003">
    <property type="protein sequence ID" value="MFC6095161.1"/>
    <property type="molecule type" value="Genomic_DNA"/>
</dbReference>
<proteinExistence type="predicted"/>
<name>A0ABW1PJ32_9FLAO</name>
<dbReference type="RefSeq" id="WP_379789766.1">
    <property type="nucleotide sequence ID" value="NZ_JBHSQB010000003.1"/>
</dbReference>
<dbReference type="Proteomes" id="UP001596287">
    <property type="component" value="Unassembled WGS sequence"/>
</dbReference>
<keyword evidence="1" id="KW-0472">Membrane</keyword>
<feature type="transmembrane region" description="Helical" evidence="1">
    <location>
        <begin position="65"/>
        <end position="87"/>
    </location>
</feature>
<dbReference type="InterPro" id="IPR025519">
    <property type="entry name" value="DUF4407"/>
</dbReference>
<accession>A0ABW1PJ32</accession>
<organism evidence="2 3">
    <name type="scientific">Flavobacterium qiangtangense</name>
    <dbReference type="NCBI Taxonomy" id="1442595"/>
    <lineage>
        <taxon>Bacteria</taxon>
        <taxon>Pseudomonadati</taxon>
        <taxon>Bacteroidota</taxon>
        <taxon>Flavobacteriia</taxon>
        <taxon>Flavobacteriales</taxon>
        <taxon>Flavobacteriaceae</taxon>
        <taxon>Flavobacterium</taxon>
    </lineage>
</organism>
<feature type="transmembrane region" description="Helical" evidence="1">
    <location>
        <begin position="32"/>
        <end position="53"/>
    </location>
</feature>
<evidence type="ECO:0000313" key="2">
    <source>
        <dbReference type="EMBL" id="MFC6095161.1"/>
    </source>
</evidence>
<sequence length="460" mass="54131">MNKAVNSFRLFLSIFSGEDDYIIRRCSIGIQISFALIGLFVILIFIGCFVSAYEFSSSLFENRLYVSIPIGIVWAMMVTNMYLLLLYTVCPQILPTKENPIKQTNSFFSASMFFRISFITLLAIIIAQPLNVKLLSSTVKSSLNKHIVEEKVKMIIVSDSILIKKEVEIFNDFNKYLISKGSNDEIEKAKQNILRIDQKVKEDIAFMKHSKSLLDTLQKMDSKVWLNKKEKTKKDSVVHVLHSLVDNEIASDNHFVNQIDNIQIKNSLLQQEFAKCQIGLKKAIHDKIDNYNNLDYLLSKTNFFIKRIQLLLSENPYSWVINSMIVLLFLLPIYFKYKIRDKTMFYEKKKKIEHQIIVDEYITFKRAYSNLLQKNIAMYNFKSLQELNLLLDKIKKINIERYRTLKNEIQEEYKEEIISKYEYWADSPYRTKRKVIKSIQNTEFNLLELIYQAQNESEDK</sequence>
<keyword evidence="1" id="KW-1133">Transmembrane helix</keyword>
<evidence type="ECO:0000313" key="3">
    <source>
        <dbReference type="Proteomes" id="UP001596287"/>
    </source>
</evidence>
<evidence type="ECO:0000256" key="1">
    <source>
        <dbReference type="SAM" id="Phobius"/>
    </source>
</evidence>
<feature type="transmembrane region" description="Helical" evidence="1">
    <location>
        <begin position="317"/>
        <end position="335"/>
    </location>
</feature>
<keyword evidence="3" id="KW-1185">Reference proteome</keyword>
<keyword evidence="1" id="KW-0812">Transmembrane</keyword>
<dbReference type="Pfam" id="PF14362">
    <property type="entry name" value="DUF4407"/>
    <property type="match status" value="1"/>
</dbReference>
<protein>
    <submittedName>
        <fullName evidence="2">DUF4407 domain-containing protein</fullName>
    </submittedName>
</protein>
<gene>
    <name evidence="2" type="ORF">ACFPVY_00760</name>
</gene>
<comment type="caution">
    <text evidence="2">The sequence shown here is derived from an EMBL/GenBank/DDBJ whole genome shotgun (WGS) entry which is preliminary data.</text>
</comment>
<feature type="transmembrane region" description="Helical" evidence="1">
    <location>
        <begin position="107"/>
        <end position="127"/>
    </location>
</feature>
<reference evidence="3" key="1">
    <citation type="journal article" date="2019" name="Int. J. Syst. Evol. Microbiol.">
        <title>The Global Catalogue of Microorganisms (GCM) 10K type strain sequencing project: providing services to taxonomists for standard genome sequencing and annotation.</title>
        <authorList>
            <consortium name="The Broad Institute Genomics Platform"/>
            <consortium name="The Broad Institute Genome Sequencing Center for Infectious Disease"/>
            <person name="Wu L."/>
            <person name="Ma J."/>
        </authorList>
    </citation>
    <scope>NUCLEOTIDE SEQUENCE [LARGE SCALE GENOMIC DNA]</scope>
    <source>
        <strain evidence="3">CCUG 49679</strain>
    </source>
</reference>